<feature type="transmembrane region" description="Helical" evidence="8">
    <location>
        <begin position="225"/>
        <end position="248"/>
    </location>
</feature>
<organism evidence="10 11">
    <name type="scientific">Alkalihalophilus pseudofirmus (strain ATCC BAA-2126 / JCM 17055 / OF4)</name>
    <name type="common">Bacillus pseudofirmus</name>
    <dbReference type="NCBI Taxonomy" id="398511"/>
    <lineage>
        <taxon>Bacteria</taxon>
        <taxon>Bacillati</taxon>
        <taxon>Bacillota</taxon>
        <taxon>Bacilli</taxon>
        <taxon>Bacillales</taxon>
        <taxon>Bacillaceae</taxon>
        <taxon>Alkalihalophilus</taxon>
    </lineage>
</organism>
<evidence type="ECO:0000259" key="9">
    <source>
        <dbReference type="PROSITE" id="PS51012"/>
    </source>
</evidence>
<keyword evidence="3" id="KW-0813">Transport</keyword>
<keyword evidence="11" id="KW-1185">Reference proteome</keyword>
<keyword evidence="4" id="KW-1003">Cell membrane</keyword>
<feature type="transmembrane region" description="Helical" evidence="8">
    <location>
        <begin position="305"/>
        <end position="327"/>
    </location>
</feature>
<dbReference type="GO" id="GO:0140359">
    <property type="term" value="F:ABC-type transporter activity"/>
    <property type="evidence" value="ECO:0007669"/>
    <property type="project" value="InterPro"/>
</dbReference>
<dbReference type="GO" id="GO:0005886">
    <property type="term" value="C:plasma membrane"/>
    <property type="evidence" value="ECO:0007669"/>
    <property type="project" value="UniProtKB-SubCell"/>
</dbReference>
<dbReference type="InterPro" id="IPR051449">
    <property type="entry name" value="ABC-2_transporter_component"/>
</dbReference>
<evidence type="ECO:0000256" key="5">
    <source>
        <dbReference type="ARBA" id="ARBA00022692"/>
    </source>
</evidence>
<proteinExistence type="inferred from homology"/>
<feature type="transmembrane region" description="Helical" evidence="8">
    <location>
        <begin position="20"/>
        <end position="41"/>
    </location>
</feature>
<gene>
    <name evidence="10" type="ordered locus">BpOF4_17825</name>
</gene>
<dbReference type="HOGENOM" id="CLU_039483_0_4_9"/>
<dbReference type="InterPro" id="IPR047817">
    <property type="entry name" value="ABC2_TM_bact-type"/>
</dbReference>
<evidence type="ECO:0000256" key="4">
    <source>
        <dbReference type="ARBA" id="ARBA00022475"/>
    </source>
</evidence>
<sequence>MGTFLKKDILVLIRDRSELIVLLAMPFILLTILGFALRGLLGGDMEALHMNVAIVQNDHEEEGIAQFIEDLKASGLPDEAIDTLGATAVEVSPIPMLHQMFLSEEVKGIIEITELSEAAAKQQLKEGSVDAIITIPDNFTYRILNKIIINQDSGSELKITLNEYSMKTNVLENLMESFVDTLNFETAVAQAAGESGAAGISEAEPIEVGGVESITAKEPISSFQYYTIGMAVMFVLFVGSTISSKAFVEKKQHVFHRIMLAGTSPMAYLSGKAIAATVISFLQLVILFSLSSLLFQSFSFESVEFWAGMGLISFLLSLCVGGFAALLTALSTKWDTDSVSYVFAGGLVTILAFAGGSFFPTTGMPEIVREIGNWTPNGAALTAYLQWMQGLGMVAVWPLLLRIIIITFVLLALSVLVFPKRRSV</sequence>
<evidence type="ECO:0000313" key="11">
    <source>
        <dbReference type="Proteomes" id="UP000001544"/>
    </source>
</evidence>
<evidence type="ECO:0000256" key="8">
    <source>
        <dbReference type="SAM" id="Phobius"/>
    </source>
</evidence>
<feature type="domain" description="ABC transmembrane type-2" evidence="9">
    <location>
        <begin position="168"/>
        <end position="421"/>
    </location>
</feature>
<feature type="transmembrane region" description="Helical" evidence="8">
    <location>
        <begin position="395"/>
        <end position="418"/>
    </location>
</feature>
<keyword evidence="5 8" id="KW-0812">Transmembrane</keyword>
<protein>
    <submittedName>
        <fullName evidence="10">Multidrug ABC transporter permease component</fullName>
    </submittedName>
</protein>
<dbReference type="Gene3D" id="3.40.1710.10">
    <property type="entry name" value="abc type-2 transporter like domain"/>
    <property type="match status" value="1"/>
</dbReference>
<feature type="transmembrane region" description="Helical" evidence="8">
    <location>
        <begin position="269"/>
        <end position="293"/>
    </location>
</feature>
<dbReference type="InterPro" id="IPR013525">
    <property type="entry name" value="ABC2_TM"/>
</dbReference>
<dbReference type="PANTHER" id="PTHR30294:SF29">
    <property type="entry name" value="MULTIDRUG ABC TRANSPORTER PERMEASE YBHS-RELATED"/>
    <property type="match status" value="1"/>
</dbReference>
<accession>D3FRL5</accession>
<dbReference type="Proteomes" id="UP000001544">
    <property type="component" value="Chromosome"/>
</dbReference>
<dbReference type="Pfam" id="PF12698">
    <property type="entry name" value="ABC2_membrane_3"/>
    <property type="match status" value="1"/>
</dbReference>
<evidence type="ECO:0000256" key="6">
    <source>
        <dbReference type="ARBA" id="ARBA00022989"/>
    </source>
</evidence>
<dbReference type="EMBL" id="CP001878">
    <property type="protein sequence ID" value="ADC51606.1"/>
    <property type="molecule type" value="Genomic_DNA"/>
</dbReference>
<keyword evidence="7 8" id="KW-0472">Membrane</keyword>
<comment type="subcellular location">
    <subcellularLocation>
        <location evidence="1">Cell membrane</location>
        <topology evidence="1">Multi-pass membrane protein</topology>
    </subcellularLocation>
</comment>
<dbReference type="KEGG" id="bpf:BpOF4_17825"/>
<dbReference type="STRING" id="398511.BpOF4_17825"/>
<keyword evidence="6 8" id="KW-1133">Transmembrane helix</keyword>
<feature type="transmembrane region" description="Helical" evidence="8">
    <location>
        <begin position="339"/>
        <end position="359"/>
    </location>
</feature>
<evidence type="ECO:0000256" key="1">
    <source>
        <dbReference type="ARBA" id="ARBA00004651"/>
    </source>
</evidence>
<dbReference type="eggNOG" id="COG0842">
    <property type="taxonomic scope" value="Bacteria"/>
</dbReference>
<evidence type="ECO:0000313" key="10">
    <source>
        <dbReference type="EMBL" id="ADC51606.1"/>
    </source>
</evidence>
<evidence type="ECO:0000256" key="7">
    <source>
        <dbReference type="ARBA" id="ARBA00023136"/>
    </source>
</evidence>
<dbReference type="AlphaFoldDB" id="D3FRL5"/>
<reference evidence="10 11" key="1">
    <citation type="journal article" date="2011" name="Environ. Microbiol.">
        <title>Genome of alkaliphilic Bacillus pseudofirmus OF4 reveals adaptations that support the ability to grow in an external pH range from 7.5 to 11.4.</title>
        <authorList>
            <person name="Janto B."/>
            <person name="Ahmed A."/>
            <person name="Ito M."/>
            <person name="Liu J."/>
            <person name="Hicks D.B."/>
            <person name="Pagni S."/>
            <person name="Fackelmayer O.J."/>
            <person name="Smith T.A."/>
            <person name="Earl J."/>
            <person name="Elbourne L.D."/>
            <person name="Hassan K."/>
            <person name="Paulsen I.T."/>
            <person name="Kolsto A.B."/>
            <person name="Tourasse N.J."/>
            <person name="Ehrlich G.D."/>
            <person name="Boissy R."/>
            <person name="Ivey D.M."/>
            <person name="Li G."/>
            <person name="Xue Y."/>
            <person name="Ma Y."/>
            <person name="Hu F.Z."/>
            <person name="Krulwich T.A."/>
        </authorList>
    </citation>
    <scope>NUCLEOTIDE SEQUENCE [LARGE SCALE GENOMIC DNA]</scope>
    <source>
        <strain evidence="11">ATCC BAA-2126 / JCM 17055 / OF4</strain>
    </source>
</reference>
<name>D3FRL5_ALKPO</name>
<dbReference type="PROSITE" id="PS51012">
    <property type="entry name" value="ABC_TM2"/>
    <property type="match status" value="1"/>
</dbReference>
<evidence type="ECO:0000256" key="2">
    <source>
        <dbReference type="ARBA" id="ARBA00007783"/>
    </source>
</evidence>
<dbReference type="PANTHER" id="PTHR30294">
    <property type="entry name" value="MEMBRANE COMPONENT OF ABC TRANSPORTER YHHJ-RELATED"/>
    <property type="match status" value="1"/>
</dbReference>
<comment type="similarity">
    <text evidence="2">Belongs to the ABC-2 integral membrane protein family.</text>
</comment>
<evidence type="ECO:0000256" key="3">
    <source>
        <dbReference type="ARBA" id="ARBA00022448"/>
    </source>
</evidence>